<gene>
    <name evidence="1" type="ORF">COMA1_140002</name>
</gene>
<dbReference type="AlphaFoldDB" id="A0A0S4LAL1"/>
<proteinExistence type="predicted"/>
<dbReference type="Proteomes" id="UP000199032">
    <property type="component" value="Unassembled WGS sequence"/>
</dbReference>
<evidence type="ECO:0000313" key="1">
    <source>
        <dbReference type="EMBL" id="CUS34844.1"/>
    </source>
</evidence>
<organism evidence="1 2">
    <name type="scientific">Candidatus Nitrospira nitrosa</name>
    <dbReference type="NCBI Taxonomy" id="1742972"/>
    <lineage>
        <taxon>Bacteria</taxon>
        <taxon>Pseudomonadati</taxon>
        <taxon>Nitrospirota</taxon>
        <taxon>Nitrospiria</taxon>
        <taxon>Nitrospirales</taxon>
        <taxon>Nitrospiraceae</taxon>
        <taxon>Nitrospira</taxon>
    </lineage>
</organism>
<keyword evidence="2" id="KW-1185">Reference proteome</keyword>
<protein>
    <submittedName>
        <fullName evidence="1">Uncharacterized protein</fullName>
    </submittedName>
</protein>
<name>A0A0S4LAL1_9BACT</name>
<reference evidence="1 2" key="1">
    <citation type="submission" date="2015-10" db="EMBL/GenBank/DDBJ databases">
        <authorList>
            <person name="Gilbert D.G."/>
        </authorList>
    </citation>
    <scope>NUCLEOTIDE SEQUENCE [LARGE SCALE GENOMIC DNA]</scope>
    <source>
        <strain evidence="1">COMA1</strain>
    </source>
</reference>
<dbReference type="EMBL" id="CZQA01000006">
    <property type="protein sequence ID" value="CUS34844.1"/>
    <property type="molecule type" value="Genomic_DNA"/>
</dbReference>
<evidence type="ECO:0000313" key="2">
    <source>
        <dbReference type="Proteomes" id="UP000199032"/>
    </source>
</evidence>
<accession>A0A0S4LAL1</accession>
<sequence length="59" mass="6525">MDNFIGEKWTSHFGVLWTTNLGLDSDRTVVLEPVEEALNTVALGRQGEVRGARFFDTGA</sequence>